<evidence type="ECO:0000259" key="1">
    <source>
        <dbReference type="Pfam" id="PF13387"/>
    </source>
</evidence>
<protein>
    <submittedName>
        <fullName evidence="4">Uncharacterized protein</fullName>
    </submittedName>
</protein>
<evidence type="ECO:0000259" key="3">
    <source>
        <dbReference type="Pfam" id="PF25225"/>
    </source>
</evidence>
<organism evidence="4 5">
    <name type="scientific">Helicobacter anseris</name>
    <dbReference type="NCBI Taxonomy" id="375926"/>
    <lineage>
        <taxon>Bacteria</taxon>
        <taxon>Pseudomonadati</taxon>
        <taxon>Campylobacterota</taxon>
        <taxon>Epsilonproteobacteria</taxon>
        <taxon>Campylobacterales</taxon>
        <taxon>Helicobacteraceae</taxon>
        <taxon>Helicobacter</taxon>
    </lineage>
</organism>
<evidence type="ECO:0000313" key="4">
    <source>
        <dbReference type="EMBL" id="RDU72983.1"/>
    </source>
</evidence>
<accession>A0A3D8J678</accession>
<dbReference type="EMBL" id="NXLX01000014">
    <property type="protein sequence ID" value="RDU72983.1"/>
    <property type="molecule type" value="Genomic_DNA"/>
</dbReference>
<evidence type="ECO:0000313" key="5">
    <source>
        <dbReference type="Proteomes" id="UP000256695"/>
    </source>
</evidence>
<comment type="caution">
    <text evidence="4">The sequence shown here is derived from an EMBL/GenBank/DDBJ whole genome shotgun (WGS) entry which is preliminary data.</text>
</comment>
<keyword evidence="5" id="KW-1185">Reference proteome</keyword>
<reference evidence="4 5" key="1">
    <citation type="submission" date="2018-04" db="EMBL/GenBank/DDBJ databases">
        <title>Novel Campyloabacter and Helicobacter Species and Strains.</title>
        <authorList>
            <person name="Mannion A.J."/>
            <person name="Shen Z."/>
            <person name="Fox J.G."/>
        </authorList>
    </citation>
    <scope>NUCLEOTIDE SEQUENCE [LARGE SCALE GENOMIC DNA]</scope>
    <source>
        <strain evidence="4 5">MIT 04-9362</strain>
    </source>
</reference>
<feature type="domain" description="Lnb N-terminal periplasmic" evidence="1">
    <location>
        <begin position="139"/>
        <end position="290"/>
    </location>
</feature>
<dbReference type="InterPro" id="IPR025178">
    <property type="entry name" value="Lnb_N"/>
</dbReference>
<dbReference type="InterPro" id="IPR057162">
    <property type="entry name" value="DUF7840"/>
</dbReference>
<feature type="domain" description="DUF7840" evidence="2">
    <location>
        <begin position="427"/>
        <end position="604"/>
    </location>
</feature>
<dbReference type="Pfam" id="PF25225">
    <property type="entry name" value="DUF7843"/>
    <property type="match status" value="1"/>
</dbReference>
<gene>
    <name evidence="4" type="ORF">CQA57_05945</name>
</gene>
<dbReference type="InterPro" id="IPR057165">
    <property type="entry name" value="DUF7843"/>
</dbReference>
<dbReference type="Proteomes" id="UP000256695">
    <property type="component" value="Unassembled WGS sequence"/>
</dbReference>
<dbReference type="Pfam" id="PF25222">
    <property type="entry name" value="DUF7840"/>
    <property type="match status" value="1"/>
</dbReference>
<name>A0A3D8J678_9HELI</name>
<feature type="domain" description="DUF7843" evidence="3">
    <location>
        <begin position="30"/>
        <end position="80"/>
    </location>
</feature>
<dbReference type="Pfam" id="PF13387">
    <property type="entry name" value="Lnb_N"/>
    <property type="match status" value="1"/>
</dbReference>
<sequence length="625" mass="73166">MRFLLILAFFSVICSANVIQNYIDEASKLKLSEKKQWHILLHMLDDKSEIRDKNFFYAKDGFKNPQEELEATIRAFYQSIESVEIPKDFLEADEEVKVIAKSRQKEDYHALCRFKARFRFLNDFLDFKDLPFVKCKEYEENLKYINPKSATIIFPTAFMGSPASMFGHTMLLLNSDFKSRLLSFAVNFSAQVDSSKENPLKFAFKGIFGGYSGQYSILPYYEKLKEYQDMESRDIWEIDLNFSQLEVLKIFEHIWELRDIKISYFYLNKNCSYNLFWLLEIARPSINLHQYFFYQVNPPETLFAMQKEKIVLDVRYRPSKQNKILFYEKKLDFKSLMLAKKIAMGEIVSLSSQKDIVDILDLSAELSEFYFIKQRLKYEQYITIAHHIASLRSKLGKPSNFKLKSPISILDANQGARFETFLISKNNLSGMGISFRLAYHSIDDNDVGYLRGSQIEFLKGSVFLDASKQGFEQVQINEAKIFSLSSFGMIGALFQPISFRIQTGFDRSFMKDALAYYMSGGVGMAYALNDFLYSYYLLEPIFYISEAPRMTLGNSLGIVFQSPRDIKMVFEYQNRLYKKDNGSIFSLSFSYRIVRNLDLFYQLQAYFFIKEKERVDQLAGVRIYF</sequence>
<dbReference type="AlphaFoldDB" id="A0A3D8J678"/>
<dbReference type="OrthoDB" id="9759948at2"/>
<evidence type="ECO:0000259" key="2">
    <source>
        <dbReference type="Pfam" id="PF25222"/>
    </source>
</evidence>
<dbReference type="RefSeq" id="WP_115579317.1">
    <property type="nucleotide sequence ID" value="NZ_NXLX01000014.1"/>
</dbReference>
<proteinExistence type="predicted"/>